<name>A0A8S5PQI5_9CAUD</name>
<feature type="domain" description="Prohead serine protease" evidence="6">
    <location>
        <begin position="33"/>
        <end position="172"/>
    </location>
</feature>
<keyword evidence="3" id="KW-0378">Hydrolase</keyword>
<evidence type="ECO:0000256" key="2">
    <source>
        <dbReference type="ARBA" id="ARBA00022670"/>
    </source>
</evidence>
<dbReference type="GO" id="GO:0046797">
    <property type="term" value="P:viral procapsid maturation"/>
    <property type="evidence" value="ECO:0007669"/>
    <property type="project" value="UniProtKB-KW"/>
</dbReference>
<evidence type="ECO:0000256" key="4">
    <source>
        <dbReference type="ARBA" id="ARBA00022950"/>
    </source>
</evidence>
<organism evidence="7">
    <name type="scientific">Siphoviridae sp. ct3lF2</name>
    <dbReference type="NCBI Taxonomy" id="2825324"/>
    <lineage>
        <taxon>Viruses</taxon>
        <taxon>Duplodnaviria</taxon>
        <taxon>Heunggongvirae</taxon>
        <taxon>Uroviricota</taxon>
        <taxon>Caudoviricetes</taxon>
    </lineage>
</organism>
<reference evidence="7" key="1">
    <citation type="journal article" date="2021" name="Proc. Natl. Acad. Sci. U.S.A.">
        <title>A Catalog of Tens of Thousands of Viruses from Human Metagenomes Reveals Hidden Associations with Chronic Diseases.</title>
        <authorList>
            <person name="Tisza M.J."/>
            <person name="Buck C.B."/>
        </authorList>
    </citation>
    <scope>NUCLEOTIDE SEQUENCE</scope>
    <source>
        <strain evidence="7">Ct3lF2</strain>
    </source>
</reference>
<sequence length="232" mass="25534">MIPMAPAGVLFDYQKSGGGEKLPEVMHKSLRFDVASIDEEQGIFEGYASVWDIVDHDGDVVERGAFAYTIREGAAKDGVPILVLHNDNWLPVGRTLELREDDVGLYIKGYISPTSMGKDVRILIRDKVLKELSIGYCVIRHTMQDCIRHLQELELPEISIVTWAANSAAQITGYKGGTPQMAEEKVSVPDGAEKSIAELLAEGRELIAQLRALGVEVPDDGVDDLIEIEDED</sequence>
<evidence type="ECO:0000256" key="5">
    <source>
        <dbReference type="ARBA" id="ARBA00023045"/>
    </source>
</evidence>
<protein>
    <submittedName>
        <fullName evidence="7">Prohead serine protease</fullName>
    </submittedName>
</protein>
<accession>A0A8S5PQI5</accession>
<evidence type="ECO:0000256" key="3">
    <source>
        <dbReference type="ARBA" id="ARBA00022801"/>
    </source>
</evidence>
<dbReference type="GO" id="GO:0008233">
    <property type="term" value="F:peptidase activity"/>
    <property type="evidence" value="ECO:0007669"/>
    <property type="project" value="UniProtKB-KW"/>
</dbReference>
<keyword evidence="5" id="KW-1273">Viral capsid maturation</keyword>
<dbReference type="NCBIfam" id="TIGR01543">
    <property type="entry name" value="proheadase_HK97"/>
    <property type="match status" value="1"/>
</dbReference>
<evidence type="ECO:0000256" key="1">
    <source>
        <dbReference type="ARBA" id="ARBA00022612"/>
    </source>
</evidence>
<dbReference type="EMBL" id="BK015473">
    <property type="protein sequence ID" value="DAE08705.1"/>
    <property type="molecule type" value="Genomic_DNA"/>
</dbReference>
<dbReference type="SUPFAM" id="SSF50789">
    <property type="entry name" value="Herpes virus serine proteinase, assemblin"/>
    <property type="match status" value="1"/>
</dbReference>
<keyword evidence="1" id="KW-1188">Viral release from host cell</keyword>
<keyword evidence="4" id="KW-0118">Viral capsid assembly</keyword>
<dbReference type="Pfam" id="PF04586">
    <property type="entry name" value="Peptidase_S78"/>
    <property type="match status" value="1"/>
</dbReference>
<evidence type="ECO:0000313" key="7">
    <source>
        <dbReference type="EMBL" id="DAE08705.1"/>
    </source>
</evidence>
<evidence type="ECO:0000259" key="6">
    <source>
        <dbReference type="Pfam" id="PF04586"/>
    </source>
</evidence>
<dbReference type="InterPro" id="IPR054613">
    <property type="entry name" value="Peptidase_S78_dom"/>
</dbReference>
<keyword evidence="2 7" id="KW-0645">Protease</keyword>
<dbReference type="GO" id="GO:0006508">
    <property type="term" value="P:proteolysis"/>
    <property type="evidence" value="ECO:0007669"/>
    <property type="project" value="UniProtKB-KW"/>
</dbReference>
<proteinExistence type="predicted"/>
<dbReference type="InterPro" id="IPR006433">
    <property type="entry name" value="Prohead_protease"/>
</dbReference>